<gene>
    <name evidence="1" type="ORF">UFOVP37_1</name>
</gene>
<dbReference type="EMBL" id="LR796163">
    <property type="protein sequence ID" value="CAB4122342.1"/>
    <property type="molecule type" value="Genomic_DNA"/>
</dbReference>
<accession>A0A6J5KME7</accession>
<protein>
    <submittedName>
        <fullName evidence="1">Uncharacterized protein</fullName>
    </submittedName>
</protein>
<sequence length="181" mass="19951">TAPATAPALDACIKQGRAALRFTTSRKQHMKDQYVDIPADLIGKPDPDHQWIEKELNRINPWRHEQGADGAETAALRKLVLELRSKLATTQPETGGPVFPGPDDYGVDGRPMYSQNMHMGITVRDYFAAHSPITLDDAVQFLDTYGGEVVGPWPPEKVLQTLADLRVEYADDMLKARGGAV</sequence>
<organism evidence="1">
    <name type="scientific">uncultured Caudovirales phage</name>
    <dbReference type="NCBI Taxonomy" id="2100421"/>
    <lineage>
        <taxon>Viruses</taxon>
        <taxon>Duplodnaviria</taxon>
        <taxon>Heunggongvirae</taxon>
        <taxon>Uroviricota</taxon>
        <taxon>Caudoviricetes</taxon>
        <taxon>Peduoviridae</taxon>
        <taxon>Maltschvirus</taxon>
        <taxon>Maltschvirus maltsch</taxon>
    </lineage>
</organism>
<reference evidence="1" key="1">
    <citation type="submission" date="2020-04" db="EMBL/GenBank/DDBJ databases">
        <authorList>
            <person name="Chiriac C."/>
            <person name="Salcher M."/>
            <person name="Ghai R."/>
            <person name="Kavagutti S V."/>
        </authorList>
    </citation>
    <scope>NUCLEOTIDE SEQUENCE</scope>
</reference>
<proteinExistence type="predicted"/>
<feature type="non-terminal residue" evidence="1">
    <location>
        <position position="1"/>
    </location>
</feature>
<evidence type="ECO:0000313" key="1">
    <source>
        <dbReference type="EMBL" id="CAB4122342.1"/>
    </source>
</evidence>
<name>A0A6J5KME7_9CAUD</name>